<proteinExistence type="inferred from homology"/>
<keyword evidence="6" id="KW-1185">Reference proteome</keyword>
<evidence type="ECO:0000256" key="2">
    <source>
        <dbReference type="ARBA" id="ARBA00010421"/>
    </source>
</evidence>
<feature type="signal peptide" evidence="4">
    <location>
        <begin position="1"/>
        <end position="20"/>
    </location>
</feature>
<evidence type="ECO:0000256" key="3">
    <source>
        <dbReference type="ARBA" id="ARBA00022525"/>
    </source>
</evidence>
<evidence type="ECO:0000313" key="6">
    <source>
        <dbReference type="Proteomes" id="UP000249497"/>
    </source>
</evidence>
<dbReference type="GO" id="GO:0005576">
    <property type="term" value="C:extracellular region"/>
    <property type="evidence" value="ECO:0007669"/>
    <property type="project" value="UniProtKB-SubCell"/>
</dbReference>
<dbReference type="RefSeq" id="XP_025525404.1">
    <property type="nucleotide sequence ID" value="XM_025666286.1"/>
</dbReference>
<dbReference type="SUPFAM" id="SSF50685">
    <property type="entry name" value="Barwin-like endoglucanases"/>
    <property type="match status" value="1"/>
</dbReference>
<organism evidence="5 6">
    <name type="scientific">Aspergillus japonicus CBS 114.51</name>
    <dbReference type="NCBI Taxonomy" id="1448312"/>
    <lineage>
        <taxon>Eukaryota</taxon>
        <taxon>Fungi</taxon>
        <taxon>Dikarya</taxon>
        <taxon>Ascomycota</taxon>
        <taxon>Pezizomycotina</taxon>
        <taxon>Eurotiomycetes</taxon>
        <taxon>Eurotiomycetidae</taxon>
        <taxon>Eurotiales</taxon>
        <taxon>Aspergillaceae</taxon>
        <taxon>Aspergillus</taxon>
        <taxon>Aspergillus subgen. Circumdati</taxon>
    </lineage>
</organism>
<comment type="similarity">
    <text evidence="2">Belongs to the cerato-platanin family.</text>
</comment>
<accession>A0A8T8WV22</accession>
<dbReference type="EMBL" id="KZ824813">
    <property type="protein sequence ID" value="RAH79510.1"/>
    <property type="molecule type" value="Genomic_DNA"/>
</dbReference>
<comment type="subcellular location">
    <subcellularLocation>
        <location evidence="1">Secreted</location>
    </subcellularLocation>
</comment>
<dbReference type="CDD" id="cd22778">
    <property type="entry name" value="DPBB_CEPL-like"/>
    <property type="match status" value="1"/>
</dbReference>
<keyword evidence="4" id="KW-0732">Signal</keyword>
<dbReference type="InterPro" id="IPR010829">
    <property type="entry name" value="Cerato-platanin"/>
</dbReference>
<feature type="chain" id="PRO_5035859647" evidence="4">
    <location>
        <begin position="21"/>
        <end position="149"/>
    </location>
</feature>
<dbReference type="Proteomes" id="UP000249497">
    <property type="component" value="Unassembled WGS sequence"/>
</dbReference>
<dbReference type="OrthoDB" id="4898945at2759"/>
<name>A0A8T8WV22_ASPJA</name>
<dbReference type="Gene3D" id="2.40.40.10">
    <property type="entry name" value="RlpA-like domain"/>
    <property type="match status" value="1"/>
</dbReference>
<evidence type="ECO:0000256" key="4">
    <source>
        <dbReference type="SAM" id="SignalP"/>
    </source>
</evidence>
<evidence type="ECO:0000313" key="5">
    <source>
        <dbReference type="EMBL" id="RAH79510.1"/>
    </source>
</evidence>
<gene>
    <name evidence="5" type="ORF">BO86DRAFT_149188</name>
</gene>
<evidence type="ECO:0000256" key="1">
    <source>
        <dbReference type="ARBA" id="ARBA00004613"/>
    </source>
</evidence>
<dbReference type="Pfam" id="PF07249">
    <property type="entry name" value="Cerato-platanin"/>
    <property type="match status" value="1"/>
</dbReference>
<dbReference type="AlphaFoldDB" id="A0A8T8WV22"/>
<dbReference type="InterPro" id="IPR036908">
    <property type="entry name" value="RlpA-like_sf"/>
</dbReference>
<dbReference type="GeneID" id="37169978"/>
<sequence length="149" mass="15193">MKSFASALAVLSVFYTSTLASPVEATTGATTEAAEAVSVSVSYDTVFDTGSQSIDTVSCSNLNYATFADIPGYPNIGGAPTVSGWGSPNCGKCYQLTYGTTSIYVTAIDAAPGGFNIAEAAMNSLTNNQAVALGRVTATYTEVDSSFCA</sequence>
<keyword evidence="3" id="KW-0964">Secreted</keyword>
<protein>
    <submittedName>
        <fullName evidence="5">Cerato-platanin-domain-containing protein</fullName>
    </submittedName>
</protein>
<reference evidence="5 6" key="1">
    <citation type="submission" date="2018-02" db="EMBL/GenBank/DDBJ databases">
        <title>The genomes of Aspergillus section Nigri reveals drivers in fungal speciation.</title>
        <authorList>
            <consortium name="DOE Joint Genome Institute"/>
            <person name="Vesth T.C."/>
            <person name="Nybo J."/>
            <person name="Theobald S."/>
            <person name="Brandl J."/>
            <person name="Frisvad J.C."/>
            <person name="Nielsen K.F."/>
            <person name="Lyhne E.K."/>
            <person name="Kogle M.E."/>
            <person name="Kuo A."/>
            <person name="Riley R."/>
            <person name="Clum A."/>
            <person name="Nolan M."/>
            <person name="Lipzen A."/>
            <person name="Salamov A."/>
            <person name="Henrissat B."/>
            <person name="Wiebenga A."/>
            <person name="De vries R.P."/>
            <person name="Grigoriev I.V."/>
            <person name="Mortensen U.H."/>
            <person name="Andersen M.R."/>
            <person name="Baker S.E."/>
        </authorList>
    </citation>
    <scope>NUCLEOTIDE SEQUENCE [LARGE SCALE GENOMIC DNA]</scope>
    <source>
        <strain evidence="5 6">CBS 114.51</strain>
    </source>
</reference>